<feature type="transmembrane region" description="Helical" evidence="2">
    <location>
        <begin position="190"/>
        <end position="211"/>
    </location>
</feature>
<dbReference type="PANTHER" id="PTHR12203">
    <property type="entry name" value="KDEL LYS-ASP-GLU-LEU CONTAINING - RELATED"/>
    <property type="match status" value="1"/>
</dbReference>
<keyword evidence="2" id="KW-0812">Transmembrane</keyword>
<dbReference type="EMBL" id="KZ680214">
    <property type="protein sequence ID" value="PTB65929.1"/>
    <property type="molecule type" value="Genomic_DNA"/>
</dbReference>
<gene>
    <name evidence="3" type="ORF">BBK36DRAFT_1203161</name>
</gene>
<dbReference type="GeneID" id="36605369"/>
<feature type="transmembrane region" description="Helical" evidence="2">
    <location>
        <begin position="223"/>
        <end position="245"/>
    </location>
</feature>
<feature type="transmembrane region" description="Helical" evidence="2">
    <location>
        <begin position="149"/>
        <end position="169"/>
    </location>
</feature>
<organism evidence="3 4">
    <name type="scientific">Trichoderma citrinoviride</name>
    <dbReference type="NCBI Taxonomy" id="58853"/>
    <lineage>
        <taxon>Eukaryota</taxon>
        <taxon>Fungi</taxon>
        <taxon>Dikarya</taxon>
        <taxon>Ascomycota</taxon>
        <taxon>Pezizomycotina</taxon>
        <taxon>Sordariomycetes</taxon>
        <taxon>Hypocreomycetidae</taxon>
        <taxon>Hypocreales</taxon>
        <taxon>Hypocreaceae</taxon>
        <taxon>Trichoderma</taxon>
    </lineage>
</organism>
<feature type="transmembrane region" description="Helical" evidence="2">
    <location>
        <begin position="315"/>
        <end position="337"/>
    </location>
</feature>
<keyword evidence="2" id="KW-0472">Membrane</keyword>
<dbReference type="AlphaFoldDB" id="A0A2T4B9N3"/>
<evidence type="ECO:0000256" key="2">
    <source>
        <dbReference type="SAM" id="Phobius"/>
    </source>
</evidence>
<keyword evidence="4" id="KW-1185">Reference proteome</keyword>
<feature type="transmembrane region" description="Helical" evidence="2">
    <location>
        <begin position="257"/>
        <end position="280"/>
    </location>
</feature>
<feature type="compositionally biased region" description="Pro residues" evidence="1">
    <location>
        <begin position="580"/>
        <end position="591"/>
    </location>
</feature>
<accession>A0A2T4B9N3</accession>
<dbReference type="InterPro" id="IPR051091">
    <property type="entry name" value="O-Glucosyltr/Glycosyltrsf_90"/>
</dbReference>
<sequence length="957" mass="107554">MARVPAVHVSALWYVLLLSGLICYGISAAAKFIPGADGRFVSAEESILGVASDDALLKGSNAHLPKRPRRWSVPALVFLIVLRLEVFHLVNKQQQCATPGLESFLCIFLIAYEIFQTRRRWGFPVSEDDDDPWRSIFDDIWDWFSGPRVVMFNTVVSAFVFSLGTYLSLSNIRRSTYFCFHLIDSRFKTVSLQLFGLVLDAAIIILLWRLLAWARTIKLRLRILSTVLLLSSASVGLVWVVNTIFRGTRGVRVSVGSLYGFDALVDSFAFASLLISSMFWVCETSTISPVGTLTFLVGIWSACDKIFHYGDWLHLSRLAALGPLWMIVAGTIVFLYLHDLHSVLFIKRILFVFLLLSLLLATTIFIFVKKPQTFRNGIHPANDLVYTAHVEHDRWKALVSVSTTLSTAVTVYQERHNGRLPPPNFDAWYNYAADDSVMIDEFQQIDRDVGPFWNVAPSVLRKRAAEMAAMPDVATITVKDGKVSRKDTGRADDNTDLDELVGMIAKFSQYLPDMVLPINLIPAPRVLPSWEEANTKNRAAQLSSVADLLTRRSTDGAGDGNGSTIAPAEHEKETIAEPSALPPPAAAPISPPGLSTPGISASDFRRMLVDACSPLSRSRTRPHWNFMEFCWSCAKDHTYGQFLAKWQQSLDTCAQPDLRLLHGFSLTDPPRAPLRHLAPLFGASKTDEFGDIVIPLPRTRLEQPDIKWQFTRRYDSLALRGSHKYRLLHLASAPYARDDVVMVLPTPGDGDIFSYERVPAAEANALVPFSVGVTNSTPCAAHDGCALVQKAYGLRDEAVEPLEYRYVLLMDDDDGPPQQQLLRTLRSNSVPLVSTIFRTWYTERLMPWLHFVPVDPRFQALHTTFAYFSGTVDRPKVNGRDTAMQGRTADAEWIVQQGQRWVAKALREKDMEIYLFRLLLEWGRLIDDEREGLGFRKDDKGAFQNDAWTRHQQGGER</sequence>
<reference evidence="4" key="1">
    <citation type="submission" date="2016-07" db="EMBL/GenBank/DDBJ databases">
        <title>Multiple horizontal gene transfer events from other fungi enriched the ability of initially mycotrophic Trichoderma (Ascomycota) to feed on dead plant biomass.</title>
        <authorList>
            <consortium name="DOE Joint Genome Institute"/>
            <person name="Atanasova L."/>
            <person name="Chenthamara K."/>
            <person name="Zhang J."/>
            <person name="Grujic M."/>
            <person name="Henrissat B."/>
            <person name="Kuo A."/>
            <person name="Aerts A."/>
            <person name="Salamov A."/>
            <person name="Lipzen A."/>
            <person name="Labutti K."/>
            <person name="Barry K."/>
            <person name="Miao Y."/>
            <person name="Rahimi M.J."/>
            <person name="Shen Q."/>
            <person name="Grigoriev I.V."/>
            <person name="Kubicek C.P."/>
            <person name="Druzhinina I.S."/>
        </authorList>
    </citation>
    <scope>NUCLEOTIDE SEQUENCE [LARGE SCALE GENOMIC DNA]</scope>
    <source>
        <strain evidence="4">TUCIM 6016</strain>
    </source>
</reference>
<feature type="transmembrane region" description="Helical" evidence="2">
    <location>
        <begin position="12"/>
        <end position="33"/>
    </location>
</feature>
<dbReference type="GO" id="GO:0016740">
    <property type="term" value="F:transferase activity"/>
    <property type="evidence" value="ECO:0007669"/>
    <property type="project" value="UniProtKB-KW"/>
</dbReference>
<dbReference type="RefSeq" id="XP_024749249.1">
    <property type="nucleotide sequence ID" value="XM_024897251.1"/>
</dbReference>
<feature type="transmembrane region" description="Helical" evidence="2">
    <location>
        <begin position="349"/>
        <end position="368"/>
    </location>
</feature>
<keyword evidence="3" id="KW-0808">Transferase</keyword>
<evidence type="ECO:0000313" key="3">
    <source>
        <dbReference type="EMBL" id="PTB65929.1"/>
    </source>
</evidence>
<feature type="region of interest" description="Disordered" evidence="1">
    <location>
        <begin position="578"/>
        <end position="598"/>
    </location>
</feature>
<protein>
    <submittedName>
        <fullName evidence="3">Glycosyltransferase family 90 protein</fullName>
    </submittedName>
</protein>
<dbReference type="OrthoDB" id="541052at2759"/>
<keyword evidence="2" id="KW-1133">Transmembrane helix</keyword>
<dbReference type="PANTHER" id="PTHR12203:SF35">
    <property type="entry name" value="PROTEIN O-GLUCOSYLTRANSFERASE 1"/>
    <property type="match status" value="1"/>
</dbReference>
<evidence type="ECO:0000313" key="4">
    <source>
        <dbReference type="Proteomes" id="UP000241546"/>
    </source>
</evidence>
<proteinExistence type="predicted"/>
<evidence type="ECO:0000256" key="1">
    <source>
        <dbReference type="SAM" id="MobiDB-lite"/>
    </source>
</evidence>
<name>A0A2T4B9N3_9HYPO</name>
<dbReference type="Proteomes" id="UP000241546">
    <property type="component" value="Unassembled WGS sequence"/>
</dbReference>